<dbReference type="GO" id="GO:0005634">
    <property type="term" value="C:nucleus"/>
    <property type="evidence" value="ECO:0007669"/>
    <property type="project" value="UniProtKB-SubCell"/>
</dbReference>
<protein>
    <submittedName>
        <fullName evidence="9">CSON001794 protein</fullName>
    </submittedName>
</protein>
<evidence type="ECO:0000313" key="9">
    <source>
        <dbReference type="EMBL" id="SSX29857.1"/>
    </source>
</evidence>
<dbReference type="PANTHER" id="PTHR22930">
    <property type="match status" value="1"/>
</dbReference>
<name>A0A336MNR5_CULSO</name>
<dbReference type="VEuPathDB" id="VectorBase:CSON001794"/>
<accession>A0A336MNR5</accession>
<dbReference type="PANTHER" id="PTHR22930:SF85">
    <property type="entry name" value="GH03217P-RELATED"/>
    <property type="match status" value="1"/>
</dbReference>
<evidence type="ECO:0000256" key="3">
    <source>
        <dbReference type="ARBA" id="ARBA00006958"/>
    </source>
</evidence>
<evidence type="ECO:0000256" key="1">
    <source>
        <dbReference type="ARBA" id="ARBA00001968"/>
    </source>
</evidence>
<evidence type="ECO:0000259" key="8">
    <source>
        <dbReference type="Pfam" id="PF13359"/>
    </source>
</evidence>
<evidence type="ECO:0000256" key="2">
    <source>
        <dbReference type="ARBA" id="ARBA00004123"/>
    </source>
</evidence>
<gene>
    <name evidence="9" type="primary">CSON001794</name>
</gene>
<comment type="cofactor">
    <cofactor evidence="1">
        <name>a divalent metal cation</name>
        <dbReference type="ChEBI" id="CHEBI:60240"/>
    </cofactor>
</comment>
<keyword evidence="5" id="KW-0479">Metal-binding</keyword>
<comment type="subcellular location">
    <subcellularLocation>
        <location evidence="2">Nucleus</location>
    </subcellularLocation>
</comment>
<keyword evidence="6" id="KW-0378">Hydrolase</keyword>
<comment type="similarity">
    <text evidence="3">Belongs to the HARBI1 family.</text>
</comment>
<organism evidence="9">
    <name type="scientific">Culicoides sonorensis</name>
    <name type="common">Biting midge</name>
    <dbReference type="NCBI Taxonomy" id="179676"/>
    <lineage>
        <taxon>Eukaryota</taxon>
        <taxon>Metazoa</taxon>
        <taxon>Ecdysozoa</taxon>
        <taxon>Arthropoda</taxon>
        <taxon>Hexapoda</taxon>
        <taxon>Insecta</taxon>
        <taxon>Pterygota</taxon>
        <taxon>Neoptera</taxon>
        <taxon>Endopterygota</taxon>
        <taxon>Diptera</taxon>
        <taxon>Nematocera</taxon>
        <taxon>Chironomoidea</taxon>
        <taxon>Ceratopogonidae</taxon>
        <taxon>Ceratopogoninae</taxon>
        <taxon>Culicoides</taxon>
        <taxon>Monoculicoides</taxon>
    </lineage>
</organism>
<evidence type="ECO:0000256" key="6">
    <source>
        <dbReference type="ARBA" id="ARBA00022801"/>
    </source>
</evidence>
<keyword evidence="7" id="KW-0539">Nucleus</keyword>
<dbReference type="AlphaFoldDB" id="A0A336MNR5"/>
<dbReference type="InterPro" id="IPR045249">
    <property type="entry name" value="HARBI1-like"/>
</dbReference>
<dbReference type="GO" id="GO:0016787">
    <property type="term" value="F:hydrolase activity"/>
    <property type="evidence" value="ECO:0007669"/>
    <property type="project" value="UniProtKB-KW"/>
</dbReference>
<dbReference type="Pfam" id="PF13359">
    <property type="entry name" value="DDE_Tnp_4"/>
    <property type="match status" value="1"/>
</dbReference>
<proteinExistence type="inferred from homology"/>
<keyword evidence="4" id="KW-0540">Nuclease</keyword>
<evidence type="ECO:0000256" key="4">
    <source>
        <dbReference type="ARBA" id="ARBA00022722"/>
    </source>
</evidence>
<dbReference type="GO" id="GO:0004518">
    <property type="term" value="F:nuclease activity"/>
    <property type="evidence" value="ECO:0007669"/>
    <property type="project" value="UniProtKB-KW"/>
</dbReference>
<feature type="domain" description="DDE Tnp4" evidence="8">
    <location>
        <begin position="194"/>
        <end position="354"/>
    </location>
</feature>
<evidence type="ECO:0000256" key="7">
    <source>
        <dbReference type="ARBA" id="ARBA00023242"/>
    </source>
</evidence>
<dbReference type="OMA" id="AISNDWI"/>
<dbReference type="InterPro" id="IPR027806">
    <property type="entry name" value="HARBI1_dom"/>
</dbReference>
<reference evidence="9" key="1">
    <citation type="submission" date="2018-07" db="EMBL/GenBank/DDBJ databases">
        <authorList>
            <person name="Quirk P.G."/>
            <person name="Krulwich T.A."/>
        </authorList>
    </citation>
    <scope>NUCLEOTIDE SEQUENCE</scope>
</reference>
<sequence>MPRNKEKQELEATLDQYLLFKLMDAEINGNHEEVDDVVNLYTDFIVAYNSFRYSVPFNIGSVPKSQDFLLEIVPRLDDERFKMLFRMSRSTFGKLLNLIENDECFEYKGRGRKQIDVHIQLKIVLYRLGCSISLPPIAALFGIGDGGSISNYCKRVFSAILKHRRNLICWPNADERNLIDTETFHEMPHCIGYVDGTEVKLNEAPQDDPDAYLSRKQTHSMKVQIVADHKLRIRQIITGYPGSVHDARIYNQCQLALNSSSYFNQNQYLLADSAYKLTNTIITPFRANQRGDGDSNKKKEFNKRLSKYRVRVENTIGGLKERFESLKDLRVSIKDEESSEFVCDWIIVCGTLYNFILQQGDKNDYIRMEEVLQYEDMSNFSLALSGDSNGENKRLALMNYLFN</sequence>
<dbReference type="GO" id="GO:0046872">
    <property type="term" value="F:metal ion binding"/>
    <property type="evidence" value="ECO:0007669"/>
    <property type="project" value="UniProtKB-KW"/>
</dbReference>
<dbReference type="EMBL" id="UFQT01001289">
    <property type="protein sequence ID" value="SSX29857.1"/>
    <property type="molecule type" value="Genomic_DNA"/>
</dbReference>
<evidence type="ECO:0000256" key="5">
    <source>
        <dbReference type="ARBA" id="ARBA00022723"/>
    </source>
</evidence>